<evidence type="ECO:0000256" key="4">
    <source>
        <dbReference type="ARBA" id="ARBA00022989"/>
    </source>
</evidence>
<keyword evidence="7" id="KW-0325">Glycoprotein</keyword>
<dbReference type="OrthoDB" id="5984008at2759"/>
<dbReference type="Proteomes" id="UP000515160">
    <property type="component" value="Chromosome 3"/>
</dbReference>
<evidence type="ECO:0000256" key="3">
    <source>
        <dbReference type="ARBA" id="ARBA00022692"/>
    </source>
</evidence>
<keyword evidence="9" id="KW-0732">Signal</keyword>
<feature type="transmembrane region" description="Helical" evidence="8">
    <location>
        <begin position="355"/>
        <end position="375"/>
    </location>
</feature>
<keyword evidence="10" id="KW-1185">Reference proteome</keyword>
<evidence type="ECO:0000256" key="6">
    <source>
        <dbReference type="ARBA" id="ARBA00023170"/>
    </source>
</evidence>
<dbReference type="GeneID" id="117571593"/>
<dbReference type="PANTHER" id="PTHR42643">
    <property type="entry name" value="IONOTROPIC RECEPTOR 20A-RELATED"/>
    <property type="match status" value="1"/>
</dbReference>
<proteinExistence type="predicted"/>
<feature type="signal peptide" evidence="9">
    <location>
        <begin position="1"/>
        <end position="18"/>
    </location>
</feature>
<keyword evidence="6" id="KW-0675">Receptor</keyword>
<organism evidence="10 11">
    <name type="scientific">Drosophila albomicans</name>
    <name type="common">Fruit fly</name>
    <dbReference type="NCBI Taxonomy" id="7291"/>
    <lineage>
        <taxon>Eukaryota</taxon>
        <taxon>Metazoa</taxon>
        <taxon>Ecdysozoa</taxon>
        <taxon>Arthropoda</taxon>
        <taxon>Hexapoda</taxon>
        <taxon>Insecta</taxon>
        <taxon>Pterygota</taxon>
        <taxon>Neoptera</taxon>
        <taxon>Endopterygota</taxon>
        <taxon>Diptera</taxon>
        <taxon>Brachycera</taxon>
        <taxon>Muscomorpha</taxon>
        <taxon>Ephydroidea</taxon>
        <taxon>Drosophilidae</taxon>
        <taxon>Drosophila</taxon>
    </lineage>
</organism>
<dbReference type="GO" id="GO:0005886">
    <property type="term" value="C:plasma membrane"/>
    <property type="evidence" value="ECO:0007669"/>
    <property type="project" value="UniProtKB-SubCell"/>
</dbReference>
<accession>A0A6P8XE12</accession>
<evidence type="ECO:0000256" key="7">
    <source>
        <dbReference type="ARBA" id="ARBA00023180"/>
    </source>
</evidence>
<evidence type="ECO:0000256" key="8">
    <source>
        <dbReference type="SAM" id="Phobius"/>
    </source>
</evidence>
<dbReference type="SUPFAM" id="SSF53850">
    <property type="entry name" value="Periplasmic binding protein-like II"/>
    <property type="match status" value="1"/>
</dbReference>
<dbReference type="AlphaFoldDB" id="A0A6P8XE12"/>
<evidence type="ECO:0000256" key="1">
    <source>
        <dbReference type="ARBA" id="ARBA00004651"/>
    </source>
</evidence>
<gene>
    <name evidence="11" type="primary">LOC117571593</name>
</gene>
<dbReference type="RefSeq" id="XP_034109700.2">
    <property type="nucleotide sequence ID" value="XM_034253809.2"/>
</dbReference>
<feature type="transmembrane region" description="Helical" evidence="8">
    <location>
        <begin position="475"/>
        <end position="493"/>
    </location>
</feature>
<reference evidence="11" key="1">
    <citation type="submission" date="2025-08" db="UniProtKB">
        <authorList>
            <consortium name="RefSeq"/>
        </authorList>
    </citation>
    <scope>IDENTIFICATION</scope>
    <source>
        <strain evidence="11">15112-1751.03</strain>
        <tissue evidence="11">Whole Adult</tissue>
    </source>
</reference>
<evidence type="ECO:0000256" key="2">
    <source>
        <dbReference type="ARBA" id="ARBA00022475"/>
    </source>
</evidence>
<keyword evidence="3 8" id="KW-0812">Transmembrane</keyword>
<comment type="subcellular location">
    <subcellularLocation>
        <location evidence="1">Cell membrane</location>
        <topology evidence="1">Multi-pass membrane protein</topology>
    </subcellularLocation>
</comment>
<dbReference type="InterPro" id="IPR052192">
    <property type="entry name" value="Insect_Ionotropic_Sensory_Rcpt"/>
</dbReference>
<evidence type="ECO:0000256" key="9">
    <source>
        <dbReference type="SAM" id="SignalP"/>
    </source>
</evidence>
<feature type="transmembrane region" description="Helical" evidence="8">
    <location>
        <begin position="542"/>
        <end position="563"/>
    </location>
</feature>
<keyword evidence="5 8" id="KW-0472">Membrane</keyword>
<feature type="chain" id="PRO_5039540238" evidence="9">
    <location>
        <begin position="19"/>
        <end position="568"/>
    </location>
</feature>
<keyword evidence="4 8" id="KW-1133">Transmembrane helix</keyword>
<name>A0A6P8XE12_DROAB</name>
<evidence type="ECO:0000313" key="10">
    <source>
        <dbReference type="Proteomes" id="UP000515160"/>
    </source>
</evidence>
<sequence>MQLKILLLFLYGLHSTQNSKMTPEITKILMELNAKYATELNVFINFQEYYMDFQLLISPAIQLQTTTKKFRRFRLHDNFSHNALIIIAIRVPPLDPEVAYHLPYLLKELHELHIVFITDQDPQSWQQDLFRYCFQEGFINTLLIHQSNRDVFFYSYIPYPEMHIQKLSKLEEYFTRWQLLCNFHHYPVRTIANTNEPRKIQYVNRKGQLVHAGYIYNIFLEFTRRHNATLTLLPEIENDGAFPIAMAMLNNKEFDFVCYPTELTWNLPSTSPLYLLKDYIILPHSRPIASYLYFRKPFAWTVWLAVVATVAYGMIMLYACCGSARSEIGLYLLNSLCHVLYISQSRISVLNWQQLTIHIIMILTGFILTNSYLAMLSSMLTSGLFEPQLNTLEDLKHSPYPLLIDDYYIDYLKEAVSLPAEVKNRMCLDTVDGLNKARIGLNSSFMYVAYEDRMEGILYQQHLLKVPRFKKIPESLMTGLMAFPVAPSLPYLSMLNVYLRRIFECGIFAKMMSDSWMNAIESGIYKLMRSEGVEQKPYDLEFFYYAFALWAIGLTLAGLAFIFEMFIK</sequence>
<evidence type="ECO:0000256" key="5">
    <source>
        <dbReference type="ARBA" id="ARBA00023136"/>
    </source>
</evidence>
<keyword evidence="2" id="KW-1003">Cell membrane</keyword>
<evidence type="ECO:0000313" key="11">
    <source>
        <dbReference type="RefSeq" id="XP_034109700.2"/>
    </source>
</evidence>
<protein>
    <submittedName>
        <fullName evidence="11">Uncharacterized protein LOC117571593</fullName>
    </submittedName>
</protein>
<dbReference type="PANTHER" id="PTHR42643:SF39">
    <property type="entry name" value="IONOTROPIC RECEPTOR 56A-RELATED"/>
    <property type="match status" value="1"/>
</dbReference>
<feature type="transmembrane region" description="Helical" evidence="8">
    <location>
        <begin position="298"/>
        <end position="321"/>
    </location>
</feature>